<dbReference type="PANTHER" id="PTHR11908">
    <property type="entry name" value="XANTHINE DEHYDROGENASE"/>
    <property type="match status" value="1"/>
</dbReference>
<evidence type="ECO:0000313" key="4">
    <source>
        <dbReference type="EMBL" id="EWG07568.1"/>
    </source>
</evidence>
<organism evidence="4 5">
    <name type="scientific">Candidatus Aramenus sulfurataquae</name>
    <dbReference type="NCBI Taxonomy" id="1326980"/>
    <lineage>
        <taxon>Archaea</taxon>
        <taxon>Thermoproteota</taxon>
        <taxon>Thermoprotei</taxon>
        <taxon>Sulfolobales</taxon>
        <taxon>Sulfolobaceae</taxon>
        <taxon>Candidatus Aramenus</taxon>
    </lineage>
</organism>
<evidence type="ECO:0000313" key="5">
    <source>
        <dbReference type="Proteomes" id="UP000054284"/>
    </source>
</evidence>
<name>W7KMR9_9CREN</name>
<dbReference type="Pfam" id="PF02738">
    <property type="entry name" value="MoCoBD_1"/>
    <property type="match status" value="1"/>
</dbReference>
<dbReference type="Pfam" id="PF01315">
    <property type="entry name" value="Ald_Xan_dh_C"/>
    <property type="match status" value="1"/>
</dbReference>
<comment type="caution">
    <text evidence="4">The sequence shown here is derived from an EMBL/GenBank/DDBJ whole genome shotgun (WGS) entry which is preliminary data.</text>
</comment>
<dbReference type="InterPro" id="IPR037165">
    <property type="entry name" value="AldOxase/xan_DH_Mopterin-bd_sf"/>
</dbReference>
<evidence type="ECO:0000256" key="2">
    <source>
        <dbReference type="ARBA" id="ARBA00023002"/>
    </source>
</evidence>
<accession>W7KMR9</accession>
<dbReference type="Gene3D" id="3.90.1170.50">
    <property type="entry name" value="Aldehyde oxidase/xanthine dehydrogenase, a/b hammerhead"/>
    <property type="match status" value="1"/>
</dbReference>
<dbReference type="PATRIC" id="fig|1326980.6.peg.717"/>
<dbReference type="EMBL" id="ASRH01000003">
    <property type="protein sequence ID" value="EWG07568.1"/>
    <property type="molecule type" value="Genomic_DNA"/>
</dbReference>
<feature type="domain" description="Aldehyde oxidase/xanthine dehydrogenase a/b hammerhead" evidence="3">
    <location>
        <begin position="19"/>
        <end position="120"/>
    </location>
</feature>
<keyword evidence="2" id="KW-0560">Oxidoreductase</keyword>
<dbReference type="AlphaFoldDB" id="W7KMR9"/>
<dbReference type="Gene3D" id="3.30.365.10">
    <property type="entry name" value="Aldehyde oxidase/xanthine dehydrogenase, molybdopterin binding domain"/>
    <property type="match status" value="4"/>
</dbReference>
<gene>
    <name evidence="4" type="ORF">ASUL_03639</name>
</gene>
<dbReference type="InterPro" id="IPR008274">
    <property type="entry name" value="AldOxase/xan_DH_MoCoBD1"/>
</dbReference>
<dbReference type="InterPro" id="IPR016208">
    <property type="entry name" value="Ald_Oxase/xanthine_DH-like"/>
</dbReference>
<sequence>MSRYIGKRIKRKEDPKLITGQGRYVDDIEFPGTLYLAIVRSPVAHATLKKVDFSDALKLSGVVGVITGLNLRVENRPSNFPMAKTELLYVGQPVAAVVAKDKYTAYDAAELVQIDYDSLPAVTDPEEALKDDVKAVEGKGNVAYRKTYSSGNPEKAISEADVSFEEKLVISRVYPAAMEPRGVISVYQQGFLTVYSSTQSPHYMRRYLLNAFADKVKDIRVIQPDVGGAFGSKLFPYPEDYITVYASLLYERPVKWIATRSEDIRQTYHARGQIHKVKVGAKRDGTLTGIIDDLIIDLGAASHGTYLADIAAQMLPGPYSIRDIKVEVYGVYTNKTPLDQYRGAGRPEATFVIERIMSILADELKMDEIELRKKNLIKSTPYVNPFGVKYDNGDYASLLNKAEQVYREMERKAEKLRSEGRKVGVGFSFYLEMNNFGPWESASVRVRGDGRVLVIIGAAPHGQGTATGIAQIVADELGVDIDNVDVIWGDTSTIGEGYGTYGSRSLTLAGNAALLASRKVKEKAIRLAAQFLKSDPQELEYKDGKVVNPKTGKSMTLKEIAAKSMSVLGGVWRYKEEPGLEGTAYFGLDNLTYPYGSHVALVEVDDTGFVKVLDYYAIDDIGLVVNPMLAEGQVMGGVIQGFGETVLEEVIHDKEGNLLTGTFGDYMIPTAVEAFNIKWEYMEKGKSDAPLPAKGIGEGATIGTPPSVLRAMEKAVGKRLTKLPTLPWDL</sequence>
<dbReference type="NCBIfam" id="NF041018">
    <property type="entry name" value="glyceraldDH_alpha"/>
    <property type="match status" value="1"/>
</dbReference>
<dbReference type="InterPro" id="IPR046867">
    <property type="entry name" value="AldOxase/xan_DH_MoCoBD2"/>
</dbReference>
<dbReference type="GO" id="GO:0005506">
    <property type="term" value="F:iron ion binding"/>
    <property type="evidence" value="ECO:0007669"/>
    <property type="project" value="InterPro"/>
</dbReference>
<reference evidence="4 5" key="1">
    <citation type="journal article" date="2014" name="Genome Announc.">
        <title>Draft Genome Sequence of the Sulfolobales Archaeon AZ1, Obtained through Metagenomic Analysis of a Mexican Hot Spring.</title>
        <authorList>
            <person name="Servin-Garciduenas L.E."/>
            <person name="Martinez-Romero E."/>
        </authorList>
    </citation>
    <scope>NUCLEOTIDE SEQUENCE [LARGE SCALE GENOMIC DNA]</scope>
    <source>
        <strain evidence="4">AZ1-illumnia</strain>
    </source>
</reference>
<keyword evidence="5" id="KW-1185">Reference proteome</keyword>
<evidence type="ECO:0000256" key="1">
    <source>
        <dbReference type="ARBA" id="ARBA00022505"/>
    </source>
</evidence>
<dbReference type="Proteomes" id="UP000054284">
    <property type="component" value="Unassembled WGS sequence"/>
</dbReference>
<dbReference type="GO" id="GO:0016491">
    <property type="term" value="F:oxidoreductase activity"/>
    <property type="evidence" value="ECO:0007669"/>
    <property type="project" value="UniProtKB-KW"/>
</dbReference>
<dbReference type="SUPFAM" id="SSF54665">
    <property type="entry name" value="CO dehydrogenase molybdoprotein N-domain-like"/>
    <property type="match status" value="1"/>
</dbReference>
<keyword evidence="1" id="KW-0500">Molybdenum</keyword>
<evidence type="ECO:0000259" key="3">
    <source>
        <dbReference type="SMART" id="SM01008"/>
    </source>
</evidence>
<dbReference type="Pfam" id="PF20256">
    <property type="entry name" value="MoCoBD_2"/>
    <property type="match status" value="1"/>
</dbReference>
<dbReference type="InterPro" id="IPR036856">
    <property type="entry name" value="Ald_Oxase/Xan_DH_a/b_sf"/>
</dbReference>
<protein>
    <submittedName>
        <fullName evidence="4">Aldehyde oxidase and xanthine dehydrogenase molybdopterin binding protein</fullName>
    </submittedName>
</protein>
<dbReference type="PANTHER" id="PTHR11908:SF132">
    <property type="entry name" value="ALDEHYDE OXIDASE 1-RELATED"/>
    <property type="match status" value="1"/>
</dbReference>
<dbReference type="InterPro" id="IPR053554">
    <property type="entry name" value="Glyceraldehyde_dh-related"/>
</dbReference>
<dbReference type="InterPro" id="IPR000674">
    <property type="entry name" value="Ald_Oxase/Xan_DH_a/b"/>
</dbReference>
<dbReference type="SUPFAM" id="SSF56003">
    <property type="entry name" value="Molybdenum cofactor-binding domain"/>
    <property type="match status" value="1"/>
</dbReference>
<dbReference type="SMART" id="SM01008">
    <property type="entry name" value="Ald_Xan_dh_C"/>
    <property type="match status" value="1"/>
</dbReference>
<proteinExistence type="predicted"/>